<keyword evidence="5 7" id="KW-1133">Transmembrane helix</keyword>
<accession>A0A419V8D6</accession>
<feature type="transmembrane region" description="Helical" evidence="7">
    <location>
        <begin position="324"/>
        <end position="347"/>
    </location>
</feature>
<feature type="transmembrane region" description="Helical" evidence="7">
    <location>
        <begin position="92"/>
        <end position="114"/>
    </location>
</feature>
<feature type="transmembrane region" description="Helical" evidence="7">
    <location>
        <begin position="57"/>
        <end position="80"/>
    </location>
</feature>
<dbReference type="InterPro" id="IPR048279">
    <property type="entry name" value="MdtK-like"/>
</dbReference>
<dbReference type="PIRSF" id="PIRSF006603">
    <property type="entry name" value="DinF"/>
    <property type="match status" value="1"/>
</dbReference>
<evidence type="ECO:0000256" key="6">
    <source>
        <dbReference type="ARBA" id="ARBA00023136"/>
    </source>
</evidence>
<evidence type="ECO:0000313" key="8">
    <source>
        <dbReference type="EMBL" id="RKD76322.1"/>
    </source>
</evidence>
<dbReference type="NCBIfam" id="TIGR00797">
    <property type="entry name" value="matE"/>
    <property type="match status" value="1"/>
</dbReference>
<evidence type="ECO:0000256" key="4">
    <source>
        <dbReference type="ARBA" id="ARBA00022692"/>
    </source>
</evidence>
<evidence type="ECO:0000256" key="2">
    <source>
        <dbReference type="ARBA" id="ARBA00022448"/>
    </source>
</evidence>
<reference evidence="8 9" key="1">
    <citation type="submission" date="2018-09" db="EMBL/GenBank/DDBJ databases">
        <title>Genomic Encyclopedia of Archaeal and Bacterial Type Strains, Phase II (KMG-II): from individual species to whole genera.</title>
        <authorList>
            <person name="Goeker M."/>
        </authorList>
    </citation>
    <scope>NUCLEOTIDE SEQUENCE [LARGE SCALE GENOMIC DNA]</scope>
    <source>
        <strain evidence="8 9">DSM 17008</strain>
    </source>
</reference>
<sequence>MIKKTREPLPGKKLSLFLITWPIFIEVFLQIAMQFVDVFMISFISDDAVASIGVVNQIFLLTFVLFNFTALGAGVVISQYTGARKTEDISKIVSHAIIINLAFGLFISAVVVLFRLPLLELFNLAPELVTYADTFMLIVGGTLFTQALVMTLSALLQGKGYTKDVMYVVLGMNVLNVFGNYAFIFGAFGFPEWGVAGVALSTVISRVLAMTVLAVLLYIRLDVSLKWSDFYKWERRHAGKILNIGIPSAGEQLSYNGSQLAITIFITTLGAAALSTRVYALNLMALMMIFSLSVGKGMQIYVGQLIGAGEREVAYHQMFRGLKIALLIVLLVGMVLAFSGEALFQLFTSNPDIIATGTILLFIGIILEPGKAGNLIIISALRATGDARYPVLMGMLFMWGVTVPLAYVLGIYLEFGLIGIWIAMTIDEWGRASLMYIRWRSRKWESKALVEEYKETAPVP</sequence>
<proteinExistence type="predicted"/>
<gene>
    <name evidence="8" type="ORF">ATL39_0538</name>
</gene>
<dbReference type="EMBL" id="RAPK01000006">
    <property type="protein sequence ID" value="RKD76322.1"/>
    <property type="molecule type" value="Genomic_DNA"/>
</dbReference>
<dbReference type="InterPro" id="IPR047135">
    <property type="entry name" value="YsiQ"/>
</dbReference>
<feature type="transmembrane region" description="Helical" evidence="7">
    <location>
        <begin position="196"/>
        <end position="219"/>
    </location>
</feature>
<feature type="transmembrane region" description="Helical" evidence="7">
    <location>
        <begin position="391"/>
        <end position="412"/>
    </location>
</feature>
<dbReference type="PANTHER" id="PTHR42925">
    <property type="entry name" value="MULTIDRUG AND TOXIN EFFLUX PROTEIN MATE FAMILY"/>
    <property type="match status" value="1"/>
</dbReference>
<evidence type="ECO:0000256" key="7">
    <source>
        <dbReference type="SAM" id="Phobius"/>
    </source>
</evidence>
<protein>
    <submittedName>
        <fullName evidence="8">Putative MATE family efflux protein</fullName>
    </submittedName>
</protein>
<name>A0A419V8D6_9BACL</name>
<keyword evidence="4 7" id="KW-0812">Transmembrane</keyword>
<dbReference type="GO" id="GO:0005886">
    <property type="term" value="C:plasma membrane"/>
    <property type="evidence" value="ECO:0007669"/>
    <property type="project" value="UniProtKB-SubCell"/>
</dbReference>
<dbReference type="Pfam" id="PF01554">
    <property type="entry name" value="MatE"/>
    <property type="match status" value="2"/>
</dbReference>
<dbReference type="Proteomes" id="UP000285120">
    <property type="component" value="Unassembled WGS sequence"/>
</dbReference>
<keyword evidence="6 7" id="KW-0472">Membrane</keyword>
<feature type="transmembrane region" description="Helical" evidence="7">
    <location>
        <begin position="167"/>
        <end position="190"/>
    </location>
</feature>
<keyword evidence="9" id="KW-1185">Reference proteome</keyword>
<organism evidence="8 9">
    <name type="scientific">Sinobaca qinghaiensis</name>
    <dbReference type="NCBI Taxonomy" id="342944"/>
    <lineage>
        <taxon>Bacteria</taxon>
        <taxon>Bacillati</taxon>
        <taxon>Bacillota</taxon>
        <taxon>Bacilli</taxon>
        <taxon>Bacillales</taxon>
        <taxon>Sporolactobacillaceae</taxon>
        <taxon>Sinobaca</taxon>
    </lineage>
</organism>
<dbReference type="GO" id="GO:0042910">
    <property type="term" value="F:xenobiotic transmembrane transporter activity"/>
    <property type="evidence" value="ECO:0007669"/>
    <property type="project" value="InterPro"/>
</dbReference>
<keyword evidence="2" id="KW-0813">Transport</keyword>
<comment type="caution">
    <text evidence="8">The sequence shown here is derived from an EMBL/GenBank/DDBJ whole genome shotgun (WGS) entry which is preliminary data.</text>
</comment>
<dbReference type="GO" id="GO:0015297">
    <property type="term" value="F:antiporter activity"/>
    <property type="evidence" value="ECO:0007669"/>
    <property type="project" value="InterPro"/>
</dbReference>
<dbReference type="CDD" id="cd13134">
    <property type="entry name" value="MATE_like_8"/>
    <property type="match status" value="1"/>
</dbReference>
<evidence type="ECO:0000313" key="9">
    <source>
        <dbReference type="Proteomes" id="UP000285120"/>
    </source>
</evidence>
<comment type="subcellular location">
    <subcellularLocation>
        <location evidence="1">Cell membrane</location>
        <topology evidence="1">Multi-pass membrane protein</topology>
    </subcellularLocation>
</comment>
<feature type="transmembrane region" description="Helical" evidence="7">
    <location>
        <begin position="353"/>
        <end position="370"/>
    </location>
</feature>
<evidence type="ECO:0000256" key="1">
    <source>
        <dbReference type="ARBA" id="ARBA00004651"/>
    </source>
</evidence>
<dbReference type="PANTHER" id="PTHR42925:SF1">
    <property type="entry name" value="VIRULENCE FACTOR MVIN"/>
    <property type="match status" value="1"/>
</dbReference>
<feature type="transmembrane region" description="Helical" evidence="7">
    <location>
        <begin position="21"/>
        <end position="45"/>
    </location>
</feature>
<dbReference type="InterPro" id="IPR002528">
    <property type="entry name" value="MATE_fam"/>
</dbReference>
<dbReference type="AlphaFoldDB" id="A0A419V8D6"/>
<evidence type="ECO:0000256" key="3">
    <source>
        <dbReference type="ARBA" id="ARBA00022475"/>
    </source>
</evidence>
<keyword evidence="3" id="KW-1003">Cell membrane</keyword>
<feature type="transmembrane region" description="Helical" evidence="7">
    <location>
        <begin position="134"/>
        <end position="155"/>
    </location>
</feature>
<evidence type="ECO:0000256" key="5">
    <source>
        <dbReference type="ARBA" id="ARBA00022989"/>
    </source>
</evidence>
<dbReference type="RefSeq" id="WP_245960896.1">
    <property type="nucleotide sequence ID" value="NZ_RAPK01000006.1"/>
</dbReference>